<name>A0AAW2PNS2_9LAMI</name>
<evidence type="ECO:0000256" key="1">
    <source>
        <dbReference type="SAM" id="MobiDB-lite"/>
    </source>
</evidence>
<reference evidence="2" key="1">
    <citation type="submission" date="2020-06" db="EMBL/GenBank/DDBJ databases">
        <authorList>
            <person name="Li T."/>
            <person name="Hu X."/>
            <person name="Zhang T."/>
            <person name="Song X."/>
            <person name="Zhang H."/>
            <person name="Dai N."/>
            <person name="Sheng W."/>
            <person name="Hou X."/>
            <person name="Wei L."/>
        </authorList>
    </citation>
    <scope>NUCLEOTIDE SEQUENCE</scope>
    <source>
        <strain evidence="2">KEN8</strain>
        <tissue evidence="2">Leaf</tissue>
    </source>
</reference>
<evidence type="ECO:0000313" key="2">
    <source>
        <dbReference type="EMBL" id="KAL0357934.1"/>
    </source>
</evidence>
<reference evidence="2" key="2">
    <citation type="journal article" date="2024" name="Plant">
        <title>Genomic evolution and insights into agronomic trait innovations of Sesamum species.</title>
        <authorList>
            <person name="Miao H."/>
            <person name="Wang L."/>
            <person name="Qu L."/>
            <person name="Liu H."/>
            <person name="Sun Y."/>
            <person name="Le M."/>
            <person name="Wang Q."/>
            <person name="Wei S."/>
            <person name="Zheng Y."/>
            <person name="Lin W."/>
            <person name="Duan Y."/>
            <person name="Cao H."/>
            <person name="Xiong S."/>
            <person name="Wang X."/>
            <person name="Wei L."/>
            <person name="Li C."/>
            <person name="Ma Q."/>
            <person name="Ju M."/>
            <person name="Zhao R."/>
            <person name="Li G."/>
            <person name="Mu C."/>
            <person name="Tian Q."/>
            <person name="Mei H."/>
            <person name="Zhang T."/>
            <person name="Gao T."/>
            <person name="Zhang H."/>
        </authorList>
    </citation>
    <scope>NUCLEOTIDE SEQUENCE</scope>
    <source>
        <strain evidence="2">KEN8</strain>
    </source>
</reference>
<protein>
    <submittedName>
        <fullName evidence="2">Uncharacterized protein</fullName>
    </submittedName>
</protein>
<dbReference type="EMBL" id="JACGWM010000008">
    <property type="protein sequence ID" value="KAL0357934.1"/>
    <property type="molecule type" value="Genomic_DNA"/>
</dbReference>
<feature type="compositionally biased region" description="Basic and acidic residues" evidence="1">
    <location>
        <begin position="369"/>
        <end position="384"/>
    </location>
</feature>
<feature type="compositionally biased region" description="Polar residues" evidence="1">
    <location>
        <begin position="195"/>
        <end position="207"/>
    </location>
</feature>
<feature type="compositionally biased region" description="Low complexity" evidence="1">
    <location>
        <begin position="224"/>
        <end position="236"/>
    </location>
</feature>
<feature type="region of interest" description="Disordered" evidence="1">
    <location>
        <begin position="118"/>
        <end position="151"/>
    </location>
</feature>
<sequence>MEGGGQRKRKAGPIALDWGKLLPSDHKDDEPPPPIEVIEEKAEKSKPLVEVTMEGGGEESNEYAQKMSDKDLIETITRLKNNLGRLSSSLPDGGEKYRVSLKRHEAELERRRLLKDDDKCKKGTPLADESTCTGATDDLSPRGVPPSSPASQSSFALHFCSKLDDKGATKSFTEELSTLNCSGCKTRRENGSFLTQKTQKTGLSSRQAPFKSPSHLSVKNDECLQSSGGQLGSHSSTASPHQSEKDVSGCFSKNWDLPLILILIFSKSMAVMPKPVGWKLCQLEVERCGSGICFKWKLNRGNGSLTLSSGTKVLKLGSQDSGLYLENAPRFQSTLNSRRNKQKTVVLLDEEELEFDVINQADQVGQSSEETRIYYPSRDDPESC</sequence>
<comment type="caution">
    <text evidence="2">The sequence shown here is derived from an EMBL/GenBank/DDBJ whole genome shotgun (WGS) entry which is preliminary data.</text>
</comment>
<feature type="region of interest" description="Disordered" evidence="1">
    <location>
        <begin position="195"/>
        <end position="245"/>
    </location>
</feature>
<organism evidence="2">
    <name type="scientific">Sesamum calycinum</name>
    <dbReference type="NCBI Taxonomy" id="2727403"/>
    <lineage>
        <taxon>Eukaryota</taxon>
        <taxon>Viridiplantae</taxon>
        <taxon>Streptophyta</taxon>
        <taxon>Embryophyta</taxon>
        <taxon>Tracheophyta</taxon>
        <taxon>Spermatophyta</taxon>
        <taxon>Magnoliopsida</taxon>
        <taxon>eudicotyledons</taxon>
        <taxon>Gunneridae</taxon>
        <taxon>Pentapetalae</taxon>
        <taxon>asterids</taxon>
        <taxon>lamiids</taxon>
        <taxon>Lamiales</taxon>
        <taxon>Pedaliaceae</taxon>
        <taxon>Sesamum</taxon>
    </lineage>
</organism>
<accession>A0AAW2PNS2</accession>
<feature type="region of interest" description="Disordered" evidence="1">
    <location>
        <begin position="364"/>
        <end position="384"/>
    </location>
</feature>
<dbReference type="AlphaFoldDB" id="A0AAW2PNS2"/>
<feature type="region of interest" description="Disordered" evidence="1">
    <location>
        <begin position="1"/>
        <end position="34"/>
    </location>
</feature>
<proteinExistence type="predicted"/>
<feature type="compositionally biased region" description="Basic residues" evidence="1">
    <location>
        <begin position="1"/>
        <end position="11"/>
    </location>
</feature>
<gene>
    <name evidence="2" type="ORF">Scaly_1479100</name>
</gene>